<name>A0A4Z1F2P1_9HELO</name>
<proteinExistence type="predicted"/>
<sequence length="60" mass="6494">MAKNRLEGNLSEMNCALRYEGITVAAQTLHPPEGGYSAAVDQLRQGDPNEVLMTESCDVV</sequence>
<gene>
    <name evidence="1" type="ORF">BTUL_0021g00200</name>
</gene>
<reference evidence="1 2" key="1">
    <citation type="submission" date="2017-12" db="EMBL/GenBank/DDBJ databases">
        <title>Comparative genomics of Botrytis spp.</title>
        <authorList>
            <person name="Valero-Jimenez C.A."/>
            <person name="Tapia P."/>
            <person name="Veloso J."/>
            <person name="Silva-Moreno E."/>
            <person name="Staats M."/>
            <person name="Valdes J.H."/>
            <person name="Van Kan J.A.L."/>
        </authorList>
    </citation>
    <scope>NUCLEOTIDE SEQUENCE [LARGE SCALE GENOMIC DNA]</scope>
    <source>
        <strain evidence="1 2">Bt9001</strain>
    </source>
</reference>
<dbReference type="OrthoDB" id="10285905at2759"/>
<organism evidence="1 2">
    <name type="scientific">Botrytis tulipae</name>
    <dbReference type="NCBI Taxonomy" id="87230"/>
    <lineage>
        <taxon>Eukaryota</taxon>
        <taxon>Fungi</taxon>
        <taxon>Dikarya</taxon>
        <taxon>Ascomycota</taxon>
        <taxon>Pezizomycotina</taxon>
        <taxon>Leotiomycetes</taxon>
        <taxon>Helotiales</taxon>
        <taxon>Sclerotiniaceae</taxon>
        <taxon>Botrytis</taxon>
    </lineage>
</organism>
<evidence type="ECO:0000313" key="1">
    <source>
        <dbReference type="EMBL" id="TGO17023.1"/>
    </source>
</evidence>
<dbReference type="AlphaFoldDB" id="A0A4Z1F2P1"/>
<comment type="caution">
    <text evidence="1">The sequence shown here is derived from an EMBL/GenBank/DDBJ whole genome shotgun (WGS) entry which is preliminary data.</text>
</comment>
<evidence type="ECO:0000313" key="2">
    <source>
        <dbReference type="Proteomes" id="UP000297777"/>
    </source>
</evidence>
<dbReference type="Proteomes" id="UP000297777">
    <property type="component" value="Unassembled WGS sequence"/>
</dbReference>
<protein>
    <submittedName>
        <fullName evidence="1">Uncharacterized protein</fullName>
    </submittedName>
</protein>
<keyword evidence="2" id="KW-1185">Reference proteome</keyword>
<dbReference type="EMBL" id="PQXH01000021">
    <property type="protein sequence ID" value="TGO17023.1"/>
    <property type="molecule type" value="Genomic_DNA"/>
</dbReference>
<accession>A0A4Z1F2P1</accession>